<reference evidence="1" key="2">
    <citation type="submission" date="2023-06" db="EMBL/GenBank/DDBJ databases">
        <authorList>
            <consortium name="Lawrence Berkeley National Laboratory"/>
            <person name="Haridas S."/>
            <person name="Hensen N."/>
            <person name="Bonometti L."/>
            <person name="Westerberg I."/>
            <person name="Brannstrom I.O."/>
            <person name="Guillou S."/>
            <person name="Cros-Aarteil S."/>
            <person name="Calhoun S."/>
            <person name="Kuo A."/>
            <person name="Mondo S."/>
            <person name="Pangilinan J."/>
            <person name="Riley R."/>
            <person name="Labutti K."/>
            <person name="Andreopoulos B."/>
            <person name="Lipzen A."/>
            <person name="Chen C."/>
            <person name="Yanf M."/>
            <person name="Daum C."/>
            <person name="Ng V."/>
            <person name="Clum A."/>
            <person name="Steindorff A."/>
            <person name="Ohm R."/>
            <person name="Martin F."/>
            <person name="Silar P."/>
            <person name="Natvig D."/>
            <person name="Lalanne C."/>
            <person name="Gautier V."/>
            <person name="Ament-Velasquez S.L."/>
            <person name="Kruys A."/>
            <person name="Hutchinson M.I."/>
            <person name="Powell A.J."/>
            <person name="Barry K."/>
            <person name="Miller A.N."/>
            <person name="Grigoriev I.V."/>
            <person name="Debuchy R."/>
            <person name="Gladieux P."/>
            <person name="Thoren M.H."/>
            <person name="Johannesson H."/>
        </authorList>
    </citation>
    <scope>NUCLEOTIDE SEQUENCE</scope>
    <source>
        <strain evidence="1">CBS 118394</strain>
    </source>
</reference>
<comment type="caution">
    <text evidence="1">The sequence shown here is derived from an EMBL/GenBank/DDBJ whole genome shotgun (WGS) entry which is preliminary data.</text>
</comment>
<dbReference type="EMBL" id="JAUEDM010000005">
    <property type="protein sequence ID" value="KAK3315992.1"/>
    <property type="molecule type" value="Genomic_DNA"/>
</dbReference>
<protein>
    <submittedName>
        <fullName evidence="1">Uncharacterized protein</fullName>
    </submittedName>
</protein>
<gene>
    <name evidence="1" type="ORF">B0H66DRAFT_534255</name>
</gene>
<name>A0AAE0M1U3_9PEZI</name>
<reference evidence="1" key="1">
    <citation type="journal article" date="2023" name="Mol. Phylogenet. Evol.">
        <title>Genome-scale phylogeny and comparative genomics of the fungal order Sordariales.</title>
        <authorList>
            <person name="Hensen N."/>
            <person name="Bonometti L."/>
            <person name="Westerberg I."/>
            <person name="Brannstrom I.O."/>
            <person name="Guillou S."/>
            <person name="Cros-Aarteil S."/>
            <person name="Calhoun S."/>
            <person name="Haridas S."/>
            <person name="Kuo A."/>
            <person name="Mondo S."/>
            <person name="Pangilinan J."/>
            <person name="Riley R."/>
            <person name="LaButti K."/>
            <person name="Andreopoulos B."/>
            <person name="Lipzen A."/>
            <person name="Chen C."/>
            <person name="Yan M."/>
            <person name="Daum C."/>
            <person name="Ng V."/>
            <person name="Clum A."/>
            <person name="Steindorff A."/>
            <person name="Ohm R.A."/>
            <person name="Martin F."/>
            <person name="Silar P."/>
            <person name="Natvig D.O."/>
            <person name="Lalanne C."/>
            <person name="Gautier V."/>
            <person name="Ament-Velasquez S.L."/>
            <person name="Kruys A."/>
            <person name="Hutchinson M.I."/>
            <person name="Powell A.J."/>
            <person name="Barry K."/>
            <person name="Miller A.N."/>
            <person name="Grigoriev I.V."/>
            <person name="Debuchy R."/>
            <person name="Gladieux P."/>
            <person name="Hiltunen Thoren M."/>
            <person name="Johannesson H."/>
        </authorList>
    </citation>
    <scope>NUCLEOTIDE SEQUENCE</scope>
    <source>
        <strain evidence="1">CBS 118394</strain>
    </source>
</reference>
<organism evidence="1 2">
    <name type="scientific">Apodospora peruviana</name>
    <dbReference type="NCBI Taxonomy" id="516989"/>
    <lineage>
        <taxon>Eukaryota</taxon>
        <taxon>Fungi</taxon>
        <taxon>Dikarya</taxon>
        <taxon>Ascomycota</taxon>
        <taxon>Pezizomycotina</taxon>
        <taxon>Sordariomycetes</taxon>
        <taxon>Sordariomycetidae</taxon>
        <taxon>Sordariales</taxon>
        <taxon>Lasiosphaeriaceae</taxon>
        <taxon>Apodospora</taxon>
    </lineage>
</organism>
<accession>A0AAE0M1U3</accession>
<sequence length="136" mass="15878">MVSRQRGHVYQHERGDFRNHTDKLCKSNPRFMRYTDLVWAAPIPYFKEPVYDPATLLDNGDQALNKSNRWRKGYDDHHKLVDSKWEDDVKKITKKEASLLELKSKRPGHLVVTTFGGHSAKELCEREHVLVRSGYG</sequence>
<proteinExistence type="predicted"/>
<dbReference type="Proteomes" id="UP001283341">
    <property type="component" value="Unassembled WGS sequence"/>
</dbReference>
<evidence type="ECO:0000313" key="2">
    <source>
        <dbReference type="Proteomes" id="UP001283341"/>
    </source>
</evidence>
<dbReference type="AlphaFoldDB" id="A0AAE0M1U3"/>
<keyword evidence="2" id="KW-1185">Reference proteome</keyword>
<evidence type="ECO:0000313" key="1">
    <source>
        <dbReference type="EMBL" id="KAK3315992.1"/>
    </source>
</evidence>